<dbReference type="InterPro" id="IPR005119">
    <property type="entry name" value="LysR_subst-bd"/>
</dbReference>
<dbReference type="PANTHER" id="PTHR30537:SF1">
    <property type="entry name" value="HTH-TYPE TRANSCRIPTIONAL REGULATOR PGRR"/>
    <property type="match status" value="1"/>
</dbReference>
<dbReference type="EMBL" id="JADGMQ010000003">
    <property type="protein sequence ID" value="MBI1620481.1"/>
    <property type="molecule type" value="Genomic_DNA"/>
</dbReference>
<dbReference type="InterPro" id="IPR058163">
    <property type="entry name" value="LysR-type_TF_proteobact-type"/>
</dbReference>
<evidence type="ECO:0000256" key="2">
    <source>
        <dbReference type="ARBA" id="ARBA00023015"/>
    </source>
</evidence>
<sequence length="299" mass="33144">MKPDFMEARAFVAIVDSGSFVMASKQLRLSPSRVSELLMNFEERLGVRLVERTTRSVSPTLAGEMLYARLSPLLDEFVHTLERTREFNGSVAGLLRLTVAPPAADSLLAPHLSEFLSMYPDVSVELSVDGDRVDIVTERFDAGIRFGGLVHKDMIAVKISEPIPLVVVASPEYLAKHGTPASPHELENHCCFNVRLAGGAALPWRFQQDGKSMEMQFEGRIIVNKTGMQIKAAEDGLGLFQSPRSAVAEALKSGKLVTVLDDYAPPALDGFYLYYPSRRLIRPALKALVDFLRQKRREI</sequence>
<evidence type="ECO:0000256" key="3">
    <source>
        <dbReference type="ARBA" id="ARBA00023125"/>
    </source>
</evidence>
<dbReference type="InterPro" id="IPR000847">
    <property type="entry name" value="LysR_HTH_N"/>
</dbReference>
<dbReference type="InterPro" id="IPR036388">
    <property type="entry name" value="WH-like_DNA-bd_sf"/>
</dbReference>
<evidence type="ECO:0000313" key="6">
    <source>
        <dbReference type="EMBL" id="MBI1620481.1"/>
    </source>
</evidence>
<dbReference type="Pfam" id="PF00126">
    <property type="entry name" value="HTH_1"/>
    <property type="match status" value="1"/>
</dbReference>
<evidence type="ECO:0000259" key="5">
    <source>
        <dbReference type="PROSITE" id="PS50931"/>
    </source>
</evidence>
<protein>
    <submittedName>
        <fullName evidence="6">LysR family transcriptional regulator</fullName>
    </submittedName>
</protein>
<keyword evidence="2" id="KW-0805">Transcription regulation</keyword>
<dbReference type="CDD" id="cd08474">
    <property type="entry name" value="PBP2_CrgA_like_5"/>
    <property type="match status" value="1"/>
</dbReference>
<keyword evidence="4" id="KW-0804">Transcription</keyword>
<dbReference type="SUPFAM" id="SSF53850">
    <property type="entry name" value="Periplasmic binding protein-like II"/>
    <property type="match status" value="1"/>
</dbReference>
<proteinExistence type="inferred from homology"/>
<dbReference type="SUPFAM" id="SSF46785">
    <property type="entry name" value="Winged helix' DNA-binding domain"/>
    <property type="match status" value="1"/>
</dbReference>
<dbReference type="InterPro" id="IPR036390">
    <property type="entry name" value="WH_DNA-bd_sf"/>
</dbReference>
<comment type="caution">
    <text evidence="6">The sequence shown here is derived from an EMBL/GenBank/DDBJ whole genome shotgun (WGS) entry which is preliminary data.</text>
</comment>
<reference evidence="6 7" key="1">
    <citation type="submission" date="2020-10" db="EMBL/GenBank/DDBJ databases">
        <title>Aquamicrobium zhengzhouensis sp. nov., a exopolysaccharide producing bacterium isolated from farmland soil.</title>
        <authorList>
            <person name="Wang X."/>
        </authorList>
    </citation>
    <scope>NUCLEOTIDE SEQUENCE [LARGE SCALE GENOMIC DNA]</scope>
    <source>
        <strain evidence="7">cd-1</strain>
    </source>
</reference>
<keyword evidence="7" id="KW-1185">Reference proteome</keyword>
<dbReference type="Gene3D" id="1.10.10.10">
    <property type="entry name" value="Winged helix-like DNA-binding domain superfamily/Winged helix DNA-binding domain"/>
    <property type="match status" value="1"/>
</dbReference>
<dbReference type="Pfam" id="PF03466">
    <property type="entry name" value="LysR_substrate"/>
    <property type="match status" value="1"/>
</dbReference>
<feature type="domain" description="HTH lysR-type" evidence="5">
    <location>
        <begin position="3"/>
        <end position="60"/>
    </location>
</feature>
<evidence type="ECO:0000313" key="7">
    <source>
        <dbReference type="Proteomes" id="UP000601789"/>
    </source>
</evidence>
<keyword evidence="3" id="KW-0238">DNA-binding</keyword>
<dbReference type="Gene3D" id="3.40.190.290">
    <property type="match status" value="1"/>
</dbReference>
<dbReference type="PANTHER" id="PTHR30537">
    <property type="entry name" value="HTH-TYPE TRANSCRIPTIONAL REGULATOR"/>
    <property type="match status" value="1"/>
</dbReference>
<accession>A0ABS0SB50</accession>
<name>A0ABS0SB50_9HYPH</name>
<evidence type="ECO:0000256" key="1">
    <source>
        <dbReference type="ARBA" id="ARBA00009437"/>
    </source>
</evidence>
<dbReference type="Proteomes" id="UP000601789">
    <property type="component" value="Unassembled WGS sequence"/>
</dbReference>
<dbReference type="RefSeq" id="WP_198475863.1">
    <property type="nucleotide sequence ID" value="NZ_JADGMQ010000003.1"/>
</dbReference>
<comment type="similarity">
    <text evidence="1">Belongs to the LysR transcriptional regulatory family.</text>
</comment>
<organism evidence="6 7">
    <name type="scientific">Aquamicrobium zhengzhouense</name>
    <dbReference type="NCBI Taxonomy" id="2781738"/>
    <lineage>
        <taxon>Bacteria</taxon>
        <taxon>Pseudomonadati</taxon>
        <taxon>Pseudomonadota</taxon>
        <taxon>Alphaproteobacteria</taxon>
        <taxon>Hyphomicrobiales</taxon>
        <taxon>Phyllobacteriaceae</taxon>
        <taxon>Aquamicrobium</taxon>
    </lineage>
</organism>
<gene>
    <name evidence="6" type="ORF">IOD40_07365</name>
</gene>
<evidence type="ECO:0000256" key="4">
    <source>
        <dbReference type="ARBA" id="ARBA00023163"/>
    </source>
</evidence>
<dbReference type="PROSITE" id="PS50931">
    <property type="entry name" value="HTH_LYSR"/>
    <property type="match status" value="1"/>
</dbReference>